<dbReference type="OrthoDB" id="69177at2759"/>
<organism evidence="3 4">
    <name type="scientific">Lachnellula suecica</name>
    <dbReference type="NCBI Taxonomy" id="602035"/>
    <lineage>
        <taxon>Eukaryota</taxon>
        <taxon>Fungi</taxon>
        <taxon>Dikarya</taxon>
        <taxon>Ascomycota</taxon>
        <taxon>Pezizomycotina</taxon>
        <taxon>Leotiomycetes</taxon>
        <taxon>Helotiales</taxon>
        <taxon>Lachnaceae</taxon>
        <taxon>Lachnellula</taxon>
    </lineage>
</organism>
<dbReference type="AlphaFoldDB" id="A0A8T9C5E3"/>
<gene>
    <name evidence="3" type="ORF">LSUE1_G005480</name>
</gene>
<keyword evidence="1" id="KW-0479">Metal-binding</keyword>
<evidence type="ECO:0008006" key="5">
    <source>
        <dbReference type="Google" id="ProtNLM"/>
    </source>
</evidence>
<dbReference type="EMBL" id="QGMK01000878">
    <property type="protein sequence ID" value="TVY76040.1"/>
    <property type="molecule type" value="Genomic_DNA"/>
</dbReference>
<dbReference type="Gene3D" id="2.60.120.620">
    <property type="entry name" value="q2cbj1_9rhob like domain"/>
    <property type="match status" value="1"/>
</dbReference>
<dbReference type="PANTHER" id="PTHR10869:SF241">
    <property type="entry name" value="FE2OG DIOXYGENASE DOMAIN-CONTAINING PROTEIN"/>
    <property type="match status" value="1"/>
</dbReference>
<sequence length="311" mass="35477">MTSILQKVRNKAKKDDSFLGPNVVRTNYTSKPVAIPDDFLAPLADPSILDVKQIDFKQTPLPEYDGLYAVVLDNVLSPEECLQLTRMAEQSAGAHGDDKYVENNGWKPAMVNAGQVHEFLALDYRNSDRIIWDEQEIVKRLWTRIMQDEGMKEYFSVMEGQKYVPVVGDGLLSRAERWRVAPKAHCDGTYETPNGEERSFFTLHLYLNDSAQALGIKKPLFGFLNGKTSDEMLRGGATTFHSRDKSRRLDVDPMAGRVLIFQQRRLLHSGDYVTAGVKYTVRTDLMYGFELPEDENREDMWDSETGKLPWN</sequence>
<evidence type="ECO:0000256" key="2">
    <source>
        <dbReference type="ARBA" id="ARBA00023004"/>
    </source>
</evidence>
<keyword evidence="4" id="KW-1185">Reference proteome</keyword>
<reference evidence="3 4" key="1">
    <citation type="submission" date="2018-05" db="EMBL/GenBank/DDBJ databases">
        <title>Genome sequencing and assembly of the regulated plant pathogen Lachnellula willkommii and related sister species for the development of diagnostic species identification markers.</title>
        <authorList>
            <person name="Giroux E."/>
            <person name="Bilodeau G."/>
        </authorList>
    </citation>
    <scope>NUCLEOTIDE SEQUENCE [LARGE SCALE GENOMIC DNA]</scope>
    <source>
        <strain evidence="3 4">CBS 268.59</strain>
    </source>
</reference>
<evidence type="ECO:0000313" key="4">
    <source>
        <dbReference type="Proteomes" id="UP000469558"/>
    </source>
</evidence>
<evidence type="ECO:0000313" key="3">
    <source>
        <dbReference type="EMBL" id="TVY76040.1"/>
    </source>
</evidence>
<dbReference type="GO" id="GO:0046872">
    <property type="term" value="F:metal ion binding"/>
    <property type="evidence" value="ECO:0007669"/>
    <property type="project" value="UniProtKB-KW"/>
</dbReference>
<dbReference type="InterPro" id="IPR045054">
    <property type="entry name" value="P4HA-like"/>
</dbReference>
<evidence type="ECO:0000256" key="1">
    <source>
        <dbReference type="ARBA" id="ARBA00022723"/>
    </source>
</evidence>
<protein>
    <recommendedName>
        <fullName evidence="5">Prolyl 4-hydroxylase alpha subunit domain-containing protein</fullName>
    </recommendedName>
</protein>
<name>A0A8T9C5E3_9HELO</name>
<dbReference type="GO" id="GO:0004656">
    <property type="term" value="F:procollagen-proline 4-dioxygenase activity"/>
    <property type="evidence" value="ECO:0007669"/>
    <property type="project" value="TreeGrafter"/>
</dbReference>
<accession>A0A8T9C5E3</accession>
<dbReference type="GO" id="GO:0005783">
    <property type="term" value="C:endoplasmic reticulum"/>
    <property type="evidence" value="ECO:0007669"/>
    <property type="project" value="TreeGrafter"/>
</dbReference>
<keyword evidence="2" id="KW-0408">Iron</keyword>
<proteinExistence type="predicted"/>
<comment type="caution">
    <text evidence="3">The sequence shown here is derived from an EMBL/GenBank/DDBJ whole genome shotgun (WGS) entry which is preliminary data.</text>
</comment>
<dbReference type="PANTHER" id="PTHR10869">
    <property type="entry name" value="PROLYL 4-HYDROXYLASE ALPHA SUBUNIT"/>
    <property type="match status" value="1"/>
</dbReference>
<dbReference type="Proteomes" id="UP000469558">
    <property type="component" value="Unassembled WGS sequence"/>
</dbReference>